<evidence type="ECO:0000313" key="1">
    <source>
        <dbReference type="EMBL" id="OXA41365.1"/>
    </source>
</evidence>
<protein>
    <submittedName>
        <fullName evidence="1">Uncharacterized protein</fullName>
    </submittedName>
</protein>
<reference evidence="1 2" key="1">
    <citation type="submission" date="2015-12" db="EMBL/GenBank/DDBJ databases">
        <title>The genome of Folsomia candida.</title>
        <authorList>
            <person name="Faddeeva A."/>
            <person name="Derks M.F."/>
            <person name="Anvar Y."/>
            <person name="Smit S."/>
            <person name="Van Straalen N."/>
            <person name="Roelofs D."/>
        </authorList>
    </citation>
    <scope>NUCLEOTIDE SEQUENCE [LARGE SCALE GENOMIC DNA]</scope>
    <source>
        <strain evidence="1 2">VU population</strain>
        <tissue evidence="1">Whole body</tissue>
    </source>
</reference>
<gene>
    <name evidence="1" type="ORF">Fcan01_23874</name>
</gene>
<dbReference type="AlphaFoldDB" id="A0A226D736"/>
<sequence length="222" mass="26176">MPDETMTKAGEKFTTQGIQNITRFPRRKSTLRLNKRIRKLQKKTSWDFKFRNFCQIANFENYKQFKYFFYQTVEDCLQTPGKTEIRYHAFAPNTWKEAVNQYAENGPISCGTKSLLRKLFTQIELETRTPGRRQKAKNLDKEKNKPAKLDVTLDNGRQTQLLDALWYHVNNTDAPSCTKPKHHGPWKISLQETFRIDILHYGTREIRAKNKKKIKQGFLNGN</sequence>
<comment type="caution">
    <text evidence="1">The sequence shown here is derived from an EMBL/GenBank/DDBJ whole genome shotgun (WGS) entry which is preliminary data.</text>
</comment>
<evidence type="ECO:0000313" key="2">
    <source>
        <dbReference type="Proteomes" id="UP000198287"/>
    </source>
</evidence>
<name>A0A226D736_FOLCA</name>
<accession>A0A226D736</accession>
<proteinExistence type="predicted"/>
<dbReference type="Proteomes" id="UP000198287">
    <property type="component" value="Unassembled WGS sequence"/>
</dbReference>
<organism evidence="1 2">
    <name type="scientific">Folsomia candida</name>
    <name type="common">Springtail</name>
    <dbReference type="NCBI Taxonomy" id="158441"/>
    <lineage>
        <taxon>Eukaryota</taxon>
        <taxon>Metazoa</taxon>
        <taxon>Ecdysozoa</taxon>
        <taxon>Arthropoda</taxon>
        <taxon>Hexapoda</taxon>
        <taxon>Collembola</taxon>
        <taxon>Entomobryomorpha</taxon>
        <taxon>Isotomoidea</taxon>
        <taxon>Isotomidae</taxon>
        <taxon>Proisotominae</taxon>
        <taxon>Folsomia</taxon>
    </lineage>
</organism>
<dbReference type="EMBL" id="LNIX01000029">
    <property type="protein sequence ID" value="OXA41365.1"/>
    <property type="molecule type" value="Genomic_DNA"/>
</dbReference>
<keyword evidence="2" id="KW-1185">Reference proteome</keyword>